<dbReference type="InterPro" id="IPR000843">
    <property type="entry name" value="HTH_LacI"/>
</dbReference>
<dbReference type="PANTHER" id="PTHR30146">
    <property type="entry name" value="LACI-RELATED TRANSCRIPTIONAL REPRESSOR"/>
    <property type="match status" value="1"/>
</dbReference>
<dbReference type="CDD" id="cd19974">
    <property type="entry name" value="PBP1_LacI-like"/>
    <property type="match status" value="1"/>
</dbReference>
<sequence length="350" mass="40351">MNKLKKKKVTMKDIAEKLNISINAVSLALNDKDGVSEKTKAEVIRIANELGYLKVSSSNNKDKSKNICILIESRYFRDVYFYSKVIIGIENEARKNDYVIIVSLLDKYTFEVPTCITNKKVDGILIVGAINDNYLEKILKYNIPVVLVDHASFKLPTDAILTQNFFGSYKATNYLLEKGHKKIGFFGEIDLTLSFKERWLGYSECMRRFYNYDDKTINKLFKYSIIKDVEKYVFKKDYKKISEMILSLEELPTAFICSNDDAALTLFNSLNSLGIRVPDDISIIGFDDIELCSLVNPNLTTMRIEKELMGQKAVKRLLWRMENRNAHIEHIKLDVKLIERGTVKSLNDRL</sequence>
<accession>I7LIU0</accession>
<dbReference type="GO" id="GO:0000976">
    <property type="term" value="F:transcription cis-regulatory region binding"/>
    <property type="evidence" value="ECO:0007669"/>
    <property type="project" value="TreeGrafter"/>
</dbReference>
<dbReference type="InterPro" id="IPR046335">
    <property type="entry name" value="LacI/GalR-like_sensor"/>
</dbReference>
<dbReference type="SUPFAM" id="SSF47413">
    <property type="entry name" value="lambda repressor-like DNA-binding domains"/>
    <property type="match status" value="1"/>
</dbReference>
<evidence type="ECO:0000313" key="6">
    <source>
        <dbReference type="EMBL" id="CCJ33217.1"/>
    </source>
</evidence>
<evidence type="ECO:0000313" key="7">
    <source>
        <dbReference type="Proteomes" id="UP000007652"/>
    </source>
</evidence>
<evidence type="ECO:0000256" key="2">
    <source>
        <dbReference type="ARBA" id="ARBA00023015"/>
    </source>
</evidence>
<dbReference type="PANTHER" id="PTHR30146:SF148">
    <property type="entry name" value="HTH-TYPE TRANSCRIPTIONAL REPRESSOR PURR-RELATED"/>
    <property type="match status" value="1"/>
</dbReference>
<gene>
    <name evidence="6" type="ORF">CAAU_1133</name>
</gene>
<dbReference type="Pfam" id="PF13377">
    <property type="entry name" value="Peripla_BP_3"/>
    <property type="match status" value="1"/>
</dbReference>
<dbReference type="InterPro" id="IPR028082">
    <property type="entry name" value="Peripla_BP_I"/>
</dbReference>
<dbReference type="AlphaFoldDB" id="I7LIU0"/>
<dbReference type="STRING" id="857293.CAAU_1133"/>
<keyword evidence="7" id="KW-1185">Reference proteome</keyword>
<dbReference type="OrthoDB" id="43195at2"/>
<dbReference type="Gene3D" id="3.40.50.2300">
    <property type="match status" value="2"/>
</dbReference>
<dbReference type="GO" id="GO:0003700">
    <property type="term" value="F:DNA-binding transcription factor activity"/>
    <property type="evidence" value="ECO:0007669"/>
    <property type="project" value="TreeGrafter"/>
</dbReference>
<dbReference type="CDD" id="cd01392">
    <property type="entry name" value="HTH_LacI"/>
    <property type="match status" value="1"/>
</dbReference>
<evidence type="ECO:0000256" key="3">
    <source>
        <dbReference type="ARBA" id="ARBA00023125"/>
    </source>
</evidence>
<evidence type="ECO:0000256" key="4">
    <source>
        <dbReference type="ARBA" id="ARBA00023163"/>
    </source>
</evidence>
<comment type="caution">
    <text evidence="6">The sequence shown here is derived from an EMBL/GenBank/DDBJ whole genome shotgun (WGS) entry which is preliminary data.</text>
</comment>
<dbReference type="Gene3D" id="1.10.260.40">
    <property type="entry name" value="lambda repressor-like DNA-binding domains"/>
    <property type="match status" value="1"/>
</dbReference>
<dbReference type="EMBL" id="CAKP01000065">
    <property type="protein sequence ID" value="CCJ33217.1"/>
    <property type="molecule type" value="Genomic_DNA"/>
</dbReference>
<dbReference type="InterPro" id="IPR010982">
    <property type="entry name" value="Lambda_DNA-bd_dom_sf"/>
</dbReference>
<keyword evidence="2" id="KW-0805">Transcription regulation</keyword>
<dbReference type="eggNOG" id="COG1609">
    <property type="taxonomic scope" value="Bacteria"/>
</dbReference>
<reference evidence="6 7" key="1">
    <citation type="journal article" date="2011" name="J. Bacteriol.">
        <title>Draft genome sequence of Caloramator australicus strain RC3T, a thermoanaerobe from the Great Artesian Basin of Australia.</title>
        <authorList>
            <person name="Ogg C.D."/>
            <person name="Patel B.K.C."/>
        </authorList>
    </citation>
    <scope>NUCLEOTIDE SEQUENCE [LARGE SCALE GENOMIC DNA]</scope>
    <source>
        <strain evidence="6 7">RC3</strain>
    </source>
</reference>
<feature type="domain" description="HTH lacI-type" evidence="5">
    <location>
        <begin position="9"/>
        <end position="52"/>
    </location>
</feature>
<dbReference type="PROSITE" id="PS50932">
    <property type="entry name" value="HTH_LACI_2"/>
    <property type="match status" value="1"/>
</dbReference>
<dbReference type="RefSeq" id="WP_008908488.1">
    <property type="nucleotide sequence ID" value="NZ_CAKP01000065.1"/>
</dbReference>
<keyword evidence="4" id="KW-0804">Transcription</keyword>
<keyword evidence="3" id="KW-0238">DNA-binding</keyword>
<dbReference type="Proteomes" id="UP000007652">
    <property type="component" value="Unassembled WGS sequence"/>
</dbReference>
<protein>
    <submittedName>
        <fullName evidence="6">Transcriptional regulator</fullName>
    </submittedName>
</protein>
<dbReference type="SMART" id="SM00354">
    <property type="entry name" value="HTH_LACI"/>
    <property type="match status" value="1"/>
</dbReference>
<organism evidence="6 7">
    <name type="scientific">Caloramator australicus RC3</name>
    <dbReference type="NCBI Taxonomy" id="857293"/>
    <lineage>
        <taxon>Bacteria</taxon>
        <taxon>Bacillati</taxon>
        <taxon>Bacillota</taxon>
        <taxon>Clostridia</taxon>
        <taxon>Eubacteriales</taxon>
        <taxon>Clostridiaceae</taxon>
        <taxon>Caloramator</taxon>
    </lineage>
</organism>
<dbReference type="Pfam" id="PF00356">
    <property type="entry name" value="LacI"/>
    <property type="match status" value="1"/>
</dbReference>
<evidence type="ECO:0000256" key="1">
    <source>
        <dbReference type="ARBA" id="ARBA00022491"/>
    </source>
</evidence>
<proteinExistence type="predicted"/>
<dbReference type="SUPFAM" id="SSF53822">
    <property type="entry name" value="Periplasmic binding protein-like I"/>
    <property type="match status" value="1"/>
</dbReference>
<keyword evidence="1" id="KW-0678">Repressor</keyword>
<name>I7LIU0_9CLOT</name>
<evidence type="ECO:0000259" key="5">
    <source>
        <dbReference type="PROSITE" id="PS50932"/>
    </source>
</evidence>